<dbReference type="GO" id="GO:0005737">
    <property type="term" value="C:cytoplasm"/>
    <property type="evidence" value="ECO:0007669"/>
    <property type="project" value="TreeGrafter"/>
</dbReference>
<dbReference type="Proteomes" id="UP000054565">
    <property type="component" value="Unassembled WGS sequence"/>
</dbReference>
<evidence type="ECO:0008006" key="4">
    <source>
        <dbReference type="Google" id="ProtNLM"/>
    </source>
</evidence>
<name>A0A0J6Y050_COCIT</name>
<dbReference type="PANTHER" id="PTHR14614:SF104">
    <property type="entry name" value="N-METHYLTRANSFERASE, PUTATIVE (AFU_ORTHOLOGUE AFUA_1G17750)-RELATED"/>
    <property type="match status" value="1"/>
</dbReference>
<dbReference type="InterPro" id="IPR029063">
    <property type="entry name" value="SAM-dependent_MTases_sf"/>
</dbReference>
<feature type="region of interest" description="Disordered" evidence="1">
    <location>
        <begin position="93"/>
        <end position="124"/>
    </location>
</feature>
<dbReference type="OrthoDB" id="2106152at2759"/>
<dbReference type="EMBL" id="DS028093">
    <property type="protein sequence ID" value="KMP01986.1"/>
    <property type="molecule type" value="Genomic_DNA"/>
</dbReference>
<protein>
    <recommendedName>
        <fullName evidence="4">Nicotinamide N-methyltransferase</fullName>
    </recommendedName>
</protein>
<evidence type="ECO:0000313" key="2">
    <source>
        <dbReference type="EMBL" id="KMP01986.1"/>
    </source>
</evidence>
<organism evidence="2 3">
    <name type="scientific">Coccidioides immitis RMSCC 2394</name>
    <dbReference type="NCBI Taxonomy" id="404692"/>
    <lineage>
        <taxon>Eukaryota</taxon>
        <taxon>Fungi</taxon>
        <taxon>Dikarya</taxon>
        <taxon>Ascomycota</taxon>
        <taxon>Pezizomycotina</taxon>
        <taxon>Eurotiomycetes</taxon>
        <taxon>Eurotiomycetidae</taxon>
        <taxon>Onygenales</taxon>
        <taxon>Onygenaceae</taxon>
        <taxon>Coccidioides</taxon>
    </lineage>
</organism>
<dbReference type="PANTHER" id="PTHR14614">
    <property type="entry name" value="HEPATOCELLULAR CARCINOMA-ASSOCIATED ANTIGEN"/>
    <property type="match status" value="1"/>
</dbReference>
<reference evidence="3" key="1">
    <citation type="journal article" date="2010" name="Genome Res.">
        <title>Population genomic sequencing of Coccidioides fungi reveals recent hybridization and transposon control.</title>
        <authorList>
            <person name="Neafsey D.E."/>
            <person name="Barker B.M."/>
            <person name="Sharpton T.J."/>
            <person name="Stajich J.E."/>
            <person name="Park D.J."/>
            <person name="Whiston E."/>
            <person name="Hung C.-Y."/>
            <person name="McMahan C."/>
            <person name="White J."/>
            <person name="Sykes S."/>
            <person name="Heiman D."/>
            <person name="Young S."/>
            <person name="Zeng Q."/>
            <person name="Abouelleil A."/>
            <person name="Aftuck L."/>
            <person name="Bessette D."/>
            <person name="Brown A."/>
            <person name="FitzGerald M."/>
            <person name="Lui A."/>
            <person name="Macdonald J.P."/>
            <person name="Priest M."/>
            <person name="Orbach M.J."/>
            <person name="Galgiani J.N."/>
            <person name="Kirkland T.N."/>
            <person name="Cole G.T."/>
            <person name="Birren B.W."/>
            <person name="Henn M.R."/>
            <person name="Taylor J.W."/>
            <person name="Rounsley S.D."/>
        </authorList>
    </citation>
    <scope>NUCLEOTIDE SEQUENCE [LARGE SCALE GENOMIC DNA]</scope>
    <source>
        <strain evidence="3">RMSCC 2394</strain>
    </source>
</reference>
<feature type="region of interest" description="Disordered" evidence="1">
    <location>
        <begin position="1"/>
        <end position="45"/>
    </location>
</feature>
<dbReference type="Gene3D" id="3.40.50.150">
    <property type="entry name" value="Vaccinia Virus protein VP39"/>
    <property type="match status" value="1"/>
</dbReference>
<sequence length="703" mass="76781">MLPSRIQPLRRPSTPPPPPTLTPTSSSPPQPTIDTNATDPNDAEDLLSSFLPHLYPDEAPSCLGNPGQTLLYTSPLFGGVRVVVPDYGCKIAEEEEEEEEEKEETEDQKGTTAREREGEEEDAGVEAGRRLFAHYLWGGALVVAERIEEAERLRRVGGGRTREEENELVRRWGVRGQKVLEVGAGFSGEMSSLSRPLQSDLCTWHRGTALPSWIAALAGAETVCITDHPSSAALAGAVQSGIAHNIPERTIRERISVHPHEWGVFFENQSSGRENPAEDGDENVIRFAADNKGAFTRIICADCLWMRDQHENLVRSLLWFLKAPAKTEQGSTAGPVEDRGEEAGVAWVVAGFHTGREIVALFFETAVSMGLVVEEIYERDVNATSEMGEVTREWRPISCLFLQPSAEPVIKDHFAVQAREPPHSPGGLLLPSLPLKANRAHPLSFHSAKSELGILDLAPDLQRISPVTAISPREPSHQLVLRPITACHHQEPALLHQPPRNPRIHLAHPPHHLPLALDNLLPGQRHGIERPLIQHDIKPALRRRKPLQAVQSIITTTTTIIIIIITLASSEYIPHLKPDPPPLATTTSPGQPPRQLHTPLRVIHPDHIPEKPPSSLSNVSILPFPVPRSDILGCSRPLVLQGASGNPSAVKNRNTFSGALCSVNQDVPGSSSSSSSSLSLLASASPGVRLPRCFEDKCSNERS</sequence>
<feature type="compositionally biased region" description="Acidic residues" evidence="1">
    <location>
        <begin position="93"/>
        <end position="106"/>
    </location>
</feature>
<accession>A0A0J6Y050</accession>
<gene>
    <name evidence="2" type="ORF">CIRG_02125</name>
</gene>
<proteinExistence type="predicted"/>
<evidence type="ECO:0000256" key="1">
    <source>
        <dbReference type="SAM" id="MobiDB-lite"/>
    </source>
</evidence>
<dbReference type="GO" id="GO:0008757">
    <property type="term" value="F:S-adenosylmethionine-dependent methyltransferase activity"/>
    <property type="evidence" value="ECO:0007669"/>
    <property type="project" value="UniProtKB-ARBA"/>
</dbReference>
<dbReference type="InterPro" id="IPR019410">
    <property type="entry name" value="Methyltransf_16"/>
</dbReference>
<evidence type="ECO:0000313" key="3">
    <source>
        <dbReference type="Proteomes" id="UP000054565"/>
    </source>
</evidence>
<dbReference type="AlphaFoldDB" id="A0A0J6Y050"/>
<feature type="compositionally biased region" description="Basic and acidic residues" evidence="1">
    <location>
        <begin position="107"/>
        <end position="117"/>
    </location>
</feature>
<feature type="compositionally biased region" description="Pro residues" evidence="1">
    <location>
        <begin position="13"/>
        <end position="31"/>
    </location>
</feature>